<protein>
    <submittedName>
        <fullName evidence="2">Uncharacterized protein</fullName>
    </submittedName>
</protein>
<comment type="caution">
    <text evidence="2">The sequence shown here is derived from an EMBL/GenBank/DDBJ whole genome shotgun (WGS) entry which is preliminary data.</text>
</comment>
<reference evidence="2 3" key="1">
    <citation type="journal article" date="2021" name="Commun. Biol.">
        <title>The genome of Shorea leprosula (Dipterocarpaceae) highlights the ecological relevance of drought in aseasonal tropical rainforests.</title>
        <authorList>
            <person name="Ng K.K.S."/>
            <person name="Kobayashi M.J."/>
            <person name="Fawcett J.A."/>
            <person name="Hatakeyama M."/>
            <person name="Paape T."/>
            <person name="Ng C.H."/>
            <person name="Ang C.C."/>
            <person name="Tnah L.H."/>
            <person name="Lee C.T."/>
            <person name="Nishiyama T."/>
            <person name="Sese J."/>
            <person name="O'Brien M.J."/>
            <person name="Copetti D."/>
            <person name="Mohd Noor M.I."/>
            <person name="Ong R.C."/>
            <person name="Putra M."/>
            <person name="Sireger I.Z."/>
            <person name="Indrioko S."/>
            <person name="Kosugi Y."/>
            <person name="Izuno A."/>
            <person name="Isagi Y."/>
            <person name="Lee S.L."/>
            <person name="Shimizu K.K."/>
        </authorList>
    </citation>
    <scope>NUCLEOTIDE SEQUENCE [LARGE SCALE GENOMIC DNA]</scope>
    <source>
        <strain evidence="2">214</strain>
    </source>
</reference>
<evidence type="ECO:0000313" key="3">
    <source>
        <dbReference type="Proteomes" id="UP001054252"/>
    </source>
</evidence>
<dbReference type="AlphaFoldDB" id="A0AAV5J8K4"/>
<feature type="coiled-coil region" evidence="1">
    <location>
        <begin position="111"/>
        <end position="149"/>
    </location>
</feature>
<keyword evidence="1" id="KW-0175">Coiled coil</keyword>
<keyword evidence="3" id="KW-1185">Reference proteome</keyword>
<name>A0AAV5J8K4_9ROSI</name>
<accession>A0AAV5J8K4</accession>
<gene>
    <name evidence="2" type="ORF">SLEP1_g18583</name>
</gene>
<proteinExistence type="predicted"/>
<evidence type="ECO:0000256" key="1">
    <source>
        <dbReference type="SAM" id="Coils"/>
    </source>
</evidence>
<dbReference type="EMBL" id="BPVZ01000025">
    <property type="protein sequence ID" value="GKV06733.1"/>
    <property type="molecule type" value="Genomic_DNA"/>
</dbReference>
<evidence type="ECO:0000313" key="2">
    <source>
        <dbReference type="EMBL" id="GKV06733.1"/>
    </source>
</evidence>
<dbReference type="Proteomes" id="UP001054252">
    <property type="component" value="Unassembled WGS sequence"/>
</dbReference>
<sequence length="152" mass="17890">MEILKNDTAELCVEVGKISSERLPAITENLTIVAEQIKIVENGYKKMESQIAGFVQSELKKNDWDIPLDYDYLDGKENLMTDLEYPLDMFDLDGMPREEILPELQKIKDSIEEFKRESDRRYEELKSENEELKRENKRLNSRITTIETLKNK</sequence>
<organism evidence="2 3">
    <name type="scientific">Rubroshorea leprosula</name>
    <dbReference type="NCBI Taxonomy" id="152421"/>
    <lineage>
        <taxon>Eukaryota</taxon>
        <taxon>Viridiplantae</taxon>
        <taxon>Streptophyta</taxon>
        <taxon>Embryophyta</taxon>
        <taxon>Tracheophyta</taxon>
        <taxon>Spermatophyta</taxon>
        <taxon>Magnoliopsida</taxon>
        <taxon>eudicotyledons</taxon>
        <taxon>Gunneridae</taxon>
        <taxon>Pentapetalae</taxon>
        <taxon>rosids</taxon>
        <taxon>malvids</taxon>
        <taxon>Malvales</taxon>
        <taxon>Dipterocarpaceae</taxon>
        <taxon>Rubroshorea</taxon>
    </lineage>
</organism>